<evidence type="ECO:0000259" key="1">
    <source>
        <dbReference type="Pfam" id="PF09836"/>
    </source>
</evidence>
<dbReference type="Pfam" id="PF09836">
    <property type="entry name" value="DUF2063"/>
    <property type="match status" value="1"/>
</dbReference>
<evidence type="ECO:0000313" key="3">
    <source>
        <dbReference type="Proteomes" id="UP000015346"/>
    </source>
</evidence>
<accession>S9R7C0</accession>
<dbReference type="PATRIC" id="fig|1123069.3.peg.96"/>
<dbReference type="OrthoDB" id="4146344at2"/>
<feature type="domain" description="Putative DNA-binding" evidence="1">
    <location>
        <begin position="9"/>
        <end position="96"/>
    </location>
</feature>
<sequence length="250" mass="26265">MMRHHDFVAAFAASLRDGVPPPGMTAGRPEETARRLAVYRNNVAVSLTEALRAHFPVVAQLVGDACFAALARLFAAGRLPPSPVLAEWGETFPAFLEGLPALADYPYLADVARIEHARLQAFHAADAPAIDPARLGEADPGRLRLGLHPSVTLLRLAHPAVSIWAAHQPGAARSPIPPGPETALILRERSLAISVRRLGPGDAALIGELRQGKPLLAAAAAARAADPAHDPRPCLLQLMTAGALVEGTVA</sequence>
<dbReference type="RefSeq" id="WP_021096241.1">
    <property type="nucleotide sequence ID" value="NZ_KE557318.1"/>
</dbReference>
<protein>
    <submittedName>
        <fullName evidence="2">Uncharacterized protein putative in bacteria</fullName>
    </submittedName>
</protein>
<dbReference type="HOGENOM" id="CLU_086594_0_1_5"/>
<reference evidence="2 3" key="1">
    <citation type="journal article" date="2013" name="Stand. Genomic Sci.">
        <title>Genome sequence of the reddish-pigmented Rubellimicrobium thermophilum type strain (DSM 16684(T)), a member of the Roseobacter clade.</title>
        <authorList>
            <person name="Fiebig A."/>
            <person name="Riedel T."/>
            <person name="Gronow S."/>
            <person name="Petersen J."/>
            <person name="Klenk H.P."/>
            <person name="Goker M."/>
        </authorList>
    </citation>
    <scope>NUCLEOTIDE SEQUENCE [LARGE SCALE GENOMIC DNA]</scope>
    <source>
        <strain evidence="2 3">DSM 16684</strain>
    </source>
</reference>
<name>S9R7C0_9RHOB</name>
<dbReference type="EMBL" id="AOLV01000001">
    <property type="protein sequence ID" value="EPX87888.1"/>
    <property type="molecule type" value="Genomic_DNA"/>
</dbReference>
<comment type="caution">
    <text evidence="2">The sequence shown here is derived from an EMBL/GenBank/DDBJ whole genome shotgun (WGS) entry which is preliminary data.</text>
</comment>
<dbReference type="InterPro" id="IPR044922">
    <property type="entry name" value="DUF2063_N_sf"/>
</dbReference>
<evidence type="ECO:0000313" key="2">
    <source>
        <dbReference type="EMBL" id="EPX87888.1"/>
    </source>
</evidence>
<gene>
    <name evidence="2" type="ORF">ruthe_00093</name>
</gene>
<keyword evidence="3" id="KW-1185">Reference proteome</keyword>
<dbReference type="InterPro" id="IPR018640">
    <property type="entry name" value="DUF2063"/>
</dbReference>
<dbReference type="AlphaFoldDB" id="S9R7C0"/>
<dbReference type="Gene3D" id="1.10.150.690">
    <property type="entry name" value="DUF2063"/>
    <property type="match status" value="1"/>
</dbReference>
<organism evidence="2 3">
    <name type="scientific">Rubellimicrobium thermophilum DSM 16684</name>
    <dbReference type="NCBI Taxonomy" id="1123069"/>
    <lineage>
        <taxon>Bacteria</taxon>
        <taxon>Pseudomonadati</taxon>
        <taxon>Pseudomonadota</taxon>
        <taxon>Alphaproteobacteria</taxon>
        <taxon>Rhodobacterales</taxon>
        <taxon>Roseobacteraceae</taxon>
        <taxon>Rubellimicrobium</taxon>
    </lineage>
</organism>
<dbReference type="Proteomes" id="UP000015346">
    <property type="component" value="Unassembled WGS sequence"/>
</dbReference>
<dbReference type="STRING" id="1123069.ruthe_00093"/>
<proteinExistence type="predicted"/>